<dbReference type="GO" id="GO:0004252">
    <property type="term" value="F:serine-type endopeptidase activity"/>
    <property type="evidence" value="ECO:0007669"/>
    <property type="project" value="UniProtKB-UniRule"/>
</dbReference>
<dbReference type="CDD" id="cd07477">
    <property type="entry name" value="Peptidases_S8_Subtilisin_subset"/>
    <property type="match status" value="1"/>
</dbReference>
<protein>
    <submittedName>
        <fullName evidence="14">Minor extracellular protease Epr</fullName>
        <ecNumber evidence="14">3.4.21.-</ecNumber>
    </submittedName>
</protein>
<name>A0A1X9MFL9_9BACI</name>
<evidence type="ECO:0000256" key="8">
    <source>
        <dbReference type="ARBA" id="ARBA00022825"/>
    </source>
</evidence>
<dbReference type="EC" id="3.4.21.-" evidence="14"/>
<dbReference type="SUPFAM" id="SSF47090">
    <property type="entry name" value="PGBD-like"/>
    <property type="match status" value="4"/>
</dbReference>
<keyword evidence="11" id="KW-0732">Signal</keyword>
<evidence type="ECO:0000256" key="6">
    <source>
        <dbReference type="ARBA" id="ARBA00022723"/>
    </source>
</evidence>
<feature type="active site" description="Charge relay system" evidence="10">
    <location>
        <position position="123"/>
    </location>
</feature>
<keyword evidence="15" id="KW-1185">Reference proteome</keyword>
<evidence type="ECO:0000259" key="12">
    <source>
        <dbReference type="Pfam" id="PF00082"/>
    </source>
</evidence>
<organism evidence="14 15">
    <name type="scientific">Halalkalibacter krulwichiae</name>
    <dbReference type="NCBI Taxonomy" id="199441"/>
    <lineage>
        <taxon>Bacteria</taxon>
        <taxon>Bacillati</taxon>
        <taxon>Bacillota</taxon>
        <taxon>Bacilli</taxon>
        <taxon>Bacillales</taxon>
        <taxon>Bacillaceae</taxon>
        <taxon>Halalkalibacter</taxon>
    </lineage>
</organism>
<dbReference type="InterPro" id="IPR000209">
    <property type="entry name" value="Peptidase_S8/S53_dom"/>
</dbReference>
<evidence type="ECO:0000313" key="14">
    <source>
        <dbReference type="EMBL" id="ARK32206.1"/>
    </source>
</evidence>
<comment type="similarity">
    <text evidence="3 10">Belongs to the peptidase S8 family.</text>
</comment>
<keyword evidence="5 10" id="KW-0645">Protease</keyword>
<dbReference type="PANTHER" id="PTHR43806">
    <property type="entry name" value="PEPTIDASE S8"/>
    <property type="match status" value="1"/>
</dbReference>
<dbReference type="PROSITE" id="PS00136">
    <property type="entry name" value="SUBTILASE_ASP"/>
    <property type="match status" value="1"/>
</dbReference>
<evidence type="ECO:0000256" key="7">
    <source>
        <dbReference type="ARBA" id="ARBA00022801"/>
    </source>
</evidence>
<dbReference type="InterPro" id="IPR037045">
    <property type="entry name" value="S8pro/Inhibitor_I9_sf"/>
</dbReference>
<feature type="domain" description="Peptidoglycan binding-like" evidence="13">
    <location>
        <begin position="393"/>
        <end position="448"/>
    </location>
</feature>
<evidence type="ECO:0000259" key="13">
    <source>
        <dbReference type="Pfam" id="PF01471"/>
    </source>
</evidence>
<dbReference type="SUPFAM" id="SSF54897">
    <property type="entry name" value="Protease propeptides/inhibitors"/>
    <property type="match status" value="1"/>
</dbReference>
<dbReference type="InterPro" id="IPR036365">
    <property type="entry name" value="PGBD-like_sf"/>
</dbReference>
<keyword evidence="8 10" id="KW-0720">Serine protease</keyword>
<dbReference type="GO" id="GO:0046872">
    <property type="term" value="F:metal ion binding"/>
    <property type="evidence" value="ECO:0007669"/>
    <property type="project" value="UniProtKB-KW"/>
</dbReference>
<dbReference type="InterPro" id="IPR036366">
    <property type="entry name" value="PGBDSf"/>
</dbReference>
<dbReference type="InterPro" id="IPR002477">
    <property type="entry name" value="Peptidoglycan-bd-like"/>
</dbReference>
<keyword evidence="9" id="KW-0106">Calcium</keyword>
<dbReference type="SUPFAM" id="SSF52743">
    <property type="entry name" value="Subtilisin-like"/>
    <property type="match status" value="1"/>
</dbReference>
<dbReference type="AlphaFoldDB" id="A0A1X9MFL9"/>
<dbReference type="PANTHER" id="PTHR43806:SF11">
    <property type="entry name" value="CEREVISIN-RELATED"/>
    <property type="match status" value="1"/>
</dbReference>
<dbReference type="RefSeq" id="WP_066158233.1">
    <property type="nucleotide sequence ID" value="NZ_CP020814.1"/>
</dbReference>
<gene>
    <name evidence="14" type="primary">epr</name>
    <name evidence="14" type="ORF">BkAM31D_21435</name>
</gene>
<comment type="subcellular location">
    <subcellularLocation>
        <location evidence="2">Secreted</location>
    </subcellularLocation>
</comment>
<keyword evidence="4" id="KW-0964">Secreted</keyword>
<dbReference type="GO" id="GO:0005576">
    <property type="term" value="C:extracellular region"/>
    <property type="evidence" value="ECO:0007669"/>
    <property type="project" value="UniProtKB-SubCell"/>
</dbReference>
<dbReference type="InterPro" id="IPR050131">
    <property type="entry name" value="Peptidase_S8_subtilisin-like"/>
</dbReference>
<evidence type="ECO:0000256" key="2">
    <source>
        <dbReference type="ARBA" id="ARBA00004613"/>
    </source>
</evidence>
<dbReference type="InterPro" id="IPR022398">
    <property type="entry name" value="Peptidase_S8_His-AS"/>
</dbReference>
<keyword evidence="7 10" id="KW-0378">Hydrolase</keyword>
<dbReference type="PROSITE" id="PS00137">
    <property type="entry name" value="SUBTILASE_HIS"/>
    <property type="match status" value="1"/>
</dbReference>
<evidence type="ECO:0000313" key="15">
    <source>
        <dbReference type="Proteomes" id="UP000193006"/>
    </source>
</evidence>
<dbReference type="InterPro" id="IPR015500">
    <property type="entry name" value="Peptidase_S8_subtilisin-rel"/>
</dbReference>
<evidence type="ECO:0000256" key="4">
    <source>
        <dbReference type="ARBA" id="ARBA00022525"/>
    </source>
</evidence>
<feature type="domain" description="Peptidase S8/S53" evidence="12">
    <location>
        <begin position="114"/>
        <end position="357"/>
    </location>
</feature>
<dbReference type="EMBL" id="CP020814">
    <property type="protein sequence ID" value="ARK32206.1"/>
    <property type="molecule type" value="Genomic_DNA"/>
</dbReference>
<dbReference type="KEGG" id="bkw:BkAM31D_21435"/>
<dbReference type="Gene3D" id="3.40.50.200">
    <property type="entry name" value="Peptidase S8/S53 domain"/>
    <property type="match status" value="1"/>
</dbReference>
<dbReference type="InterPro" id="IPR034202">
    <property type="entry name" value="Subtilisin_Carlsberg-like"/>
</dbReference>
<dbReference type="STRING" id="199441.BkAM31D_21435"/>
<feature type="domain" description="Peptidoglycan binding-like" evidence="13">
    <location>
        <begin position="541"/>
        <end position="596"/>
    </location>
</feature>
<feature type="active site" description="Charge relay system" evidence="10">
    <location>
        <position position="309"/>
    </location>
</feature>
<evidence type="ECO:0000256" key="1">
    <source>
        <dbReference type="ARBA" id="ARBA00001913"/>
    </source>
</evidence>
<feature type="signal peptide" evidence="11">
    <location>
        <begin position="1"/>
        <end position="23"/>
    </location>
</feature>
<dbReference type="InterPro" id="IPR023827">
    <property type="entry name" value="Peptidase_S8_Asp-AS"/>
</dbReference>
<evidence type="ECO:0000256" key="9">
    <source>
        <dbReference type="ARBA" id="ARBA00022837"/>
    </source>
</evidence>
<dbReference type="Pfam" id="PF00082">
    <property type="entry name" value="Peptidase_S8"/>
    <property type="match status" value="1"/>
</dbReference>
<keyword evidence="6" id="KW-0479">Metal-binding</keyword>
<dbReference type="Proteomes" id="UP000193006">
    <property type="component" value="Chromosome"/>
</dbReference>
<feature type="chain" id="PRO_5011010814" evidence="11">
    <location>
        <begin position="24"/>
        <end position="672"/>
    </location>
</feature>
<dbReference type="PROSITE" id="PS51892">
    <property type="entry name" value="SUBTILASE"/>
    <property type="match status" value="1"/>
</dbReference>
<dbReference type="Pfam" id="PF01471">
    <property type="entry name" value="PG_binding_1"/>
    <property type="match status" value="4"/>
</dbReference>
<feature type="domain" description="Peptidoglycan binding-like" evidence="13">
    <location>
        <begin position="611"/>
        <end position="666"/>
    </location>
</feature>
<feature type="active site" description="Charge relay system" evidence="10">
    <location>
        <position position="153"/>
    </location>
</feature>
<dbReference type="Gene3D" id="3.30.70.80">
    <property type="entry name" value="Peptidase S8 propeptide/proteinase inhibitor I9"/>
    <property type="match status" value="1"/>
</dbReference>
<sequence length="672" mass="73087" precursor="true">MKNSLLFLFVSMIVFLSPFSALADSAETEKVIVVFKEQIDESLLAEVEGELLSTFEHVPAVSVEIPIDSIEELERYEEIAFIEVDHPVSISNQTFDWGIEKVKAPLAWQSAYTGKGVKVAVLDSGIAAHEDLKIAGGTAITSYTKSFHDDNGHGTHVAGIIGAKNNDIGVVGVAPDVELYAVKVLDQSGNGYISDIVKGIDWAITNKIDIINLSLGTSNDSATLKQMVDRAYDHGIILVAAAGNHGTGSGNTVEFPARYDSVIAVSAVDSNNKRGSFSATGPAVELTAPGVNVLSTHLNNRYVRQNGTSMASAYVTGTLALLKQQNPGLTPSEYRKKLQESAIDLAPSGRDEIFGYGLVQAPYKAEEEPAPEPPEEEESEDTKVIFKLGDRLPGVVQLKIDLEKAGFGVSSNPTVYYGPITMEQVKQFQKENGLDVTGEVDQRTLDTLRKIVEETAPEDNLPTFRQGDYHEGVIQLKLDLELAGFFVSTNPTNYYGSITTRKVREFQQAHGLPADGIAGPSTLRKLQEVVSGTLQEGDRLPGVVTLKLNLEKAGFRVSGSPTNYYGPITTTRVREFQSHYRLPVTGVADFATMQRLTEVTTTSLQEGDRLPDVIQLKLDLEQAGFRVSGSPTNYYGPITTTKVREFQSSVKLSPTGIATPETRRKLIETIRK</sequence>
<reference evidence="14 15" key="1">
    <citation type="submission" date="2017-04" db="EMBL/GenBank/DDBJ databases">
        <title>Bacillus krulwichiae AM31D Genome sequencing and assembly.</title>
        <authorList>
            <person name="Krulwich T.A."/>
            <person name="Anastor L."/>
            <person name="Ehrlich R."/>
            <person name="Ehrlich G.D."/>
            <person name="Janto B."/>
        </authorList>
    </citation>
    <scope>NUCLEOTIDE SEQUENCE [LARGE SCALE GENOMIC DNA]</scope>
    <source>
        <strain evidence="14 15">AM31D</strain>
    </source>
</reference>
<evidence type="ECO:0000256" key="11">
    <source>
        <dbReference type="SAM" id="SignalP"/>
    </source>
</evidence>
<dbReference type="GO" id="GO:0006508">
    <property type="term" value="P:proteolysis"/>
    <property type="evidence" value="ECO:0007669"/>
    <property type="project" value="UniProtKB-KW"/>
</dbReference>
<evidence type="ECO:0000256" key="3">
    <source>
        <dbReference type="ARBA" id="ARBA00011073"/>
    </source>
</evidence>
<dbReference type="Gene3D" id="1.10.101.10">
    <property type="entry name" value="PGBD-like superfamily/PGBD"/>
    <property type="match status" value="4"/>
</dbReference>
<comment type="cofactor">
    <cofactor evidence="1">
        <name>Ca(2+)</name>
        <dbReference type="ChEBI" id="CHEBI:29108"/>
    </cofactor>
</comment>
<feature type="domain" description="Peptidoglycan binding-like" evidence="13">
    <location>
        <begin position="470"/>
        <end position="526"/>
    </location>
</feature>
<evidence type="ECO:0000256" key="10">
    <source>
        <dbReference type="PROSITE-ProRule" id="PRU01240"/>
    </source>
</evidence>
<evidence type="ECO:0000256" key="5">
    <source>
        <dbReference type="ARBA" id="ARBA00022670"/>
    </source>
</evidence>
<proteinExistence type="inferred from homology"/>
<accession>A0A1X9MFL9</accession>
<dbReference type="InterPro" id="IPR036852">
    <property type="entry name" value="Peptidase_S8/S53_dom_sf"/>
</dbReference>
<dbReference type="PRINTS" id="PR00723">
    <property type="entry name" value="SUBTILISIN"/>
</dbReference>